<evidence type="ECO:0000313" key="1">
    <source>
        <dbReference type="EMBL" id="CAA9380286.1"/>
    </source>
</evidence>
<dbReference type="Gene3D" id="3.90.550.10">
    <property type="entry name" value="Spore Coat Polysaccharide Biosynthesis Protein SpsA, Chain A"/>
    <property type="match status" value="1"/>
</dbReference>
<gene>
    <name evidence="1" type="ORF">AVDCRST_MAG60-832</name>
</gene>
<keyword evidence="1" id="KW-0808">Transferase</keyword>
<organism evidence="1">
    <name type="scientific">uncultured Nocardioides sp</name>
    <dbReference type="NCBI Taxonomy" id="198441"/>
    <lineage>
        <taxon>Bacteria</taxon>
        <taxon>Bacillati</taxon>
        <taxon>Actinomycetota</taxon>
        <taxon>Actinomycetes</taxon>
        <taxon>Propionibacteriales</taxon>
        <taxon>Nocardioidaceae</taxon>
        <taxon>Nocardioides</taxon>
        <taxon>environmental samples</taxon>
    </lineage>
</organism>
<name>A0A6J4NB71_9ACTN</name>
<reference evidence="1" key="1">
    <citation type="submission" date="2020-02" db="EMBL/GenBank/DDBJ databases">
        <authorList>
            <person name="Meier V. D."/>
        </authorList>
    </citation>
    <scope>NUCLEOTIDE SEQUENCE</scope>
    <source>
        <strain evidence="1">AVDCRST_MAG60</strain>
    </source>
</reference>
<dbReference type="EMBL" id="CADCUN010000089">
    <property type="protein sequence ID" value="CAA9380286.1"/>
    <property type="molecule type" value="Genomic_DNA"/>
</dbReference>
<dbReference type="AlphaFoldDB" id="A0A6J4NB71"/>
<dbReference type="SUPFAM" id="SSF53448">
    <property type="entry name" value="Nucleotide-diphospho-sugar transferases"/>
    <property type="match status" value="1"/>
</dbReference>
<sequence>MPDNALPDIPSLEGLSDYDVTWPWSTGQRLAPGLTCVFRVKNEARNLPWVLPPIFDAVQHVVVVDNGSDDGTLELAQQIAEKCDAADRFTGLTYPHRVARAGGEHLATPATSVHSLTHFYNWCFSHVRTTYSMKWDGDMVLTPEGAGILRDLSWQLESTQTIVAMPRHPLTVLDESTGWLDLSLRFLEPWVYPMGPEYTFVKAFDWELREYPAATERLVLQQGLCVEVKWLDADEYAHWRKDGVDFTNTRLYRKLREFEVDEAIRSGRAEELGGLVRVDAPPGVHVIDFVTRTWLRQQPRPLVTHSLPASLRERAPRSGAPS</sequence>
<dbReference type="InterPro" id="IPR029044">
    <property type="entry name" value="Nucleotide-diphossugar_trans"/>
</dbReference>
<protein>
    <submittedName>
        <fullName evidence="1">Glycosyltransferases involved in cell wall biogenesis</fullName>
    </submittedName>
</protein>
<accession>A0A6J4NB71</accession>
<proteinExistence type="predicted"/>
<dbReference type="GO" id="GO:0016740">
    <property type="term" value="F:transferase activity"/>
    <property type="evidence" value="ECO:0007669"/>
    <property type="project" value="UniProtKB-KW"/>
</dbReference>